<organism evidence="5 6">
    <name type="scientific">Periconia macrospinosa</name>
    <dbReference type="NCBI Taxonomy" id="97972"/>
    <lineage>
        <taxon>Eukaryota</taxon>
        <taxon>Fungi</taxon>
        <taxon>Dikarya</taxon>
        <taxon>Ascomycota</taxon>
        <taxon>Pezizomycotina</taxon>
        <taxon>Dothideomycetes</taxon>
        <taxon>Pleosporomycetidae</taxon>
        <taxon>Pleosporales</taxon>
        <taxon>Massarineae</taxon>
        <taxon>Periconiaceae</taxon>
        <taxon>Periconia</taxon>
    </lineage>
</organism>
<sequence length="289" mass="31335">MKLSCVARVLACLFGGRASLQQVTDFGYNPTNVKMYIYVPDTIKPNPEILVAVHYCGGMAQAFFQNTPFALLADQKGYIVIYPESPYGGTCWDVSSQATLTHGGGGNSDSIANMVTYALDTYQGNPSKVFLFGVSSGAMMANVMAATHPELFNAIIAHSGVPAGCFVSAYNEVNGWNGTCATGNVHNTPEVWATVAKNMYPGYYGARPRMMIVHGGADTTLHYNNYNETIKQWAGVFNISTTPTETKPDTPEQGYTTYNWGTQLKGVYNPSYGHDIPIVASDDMEFFGL</sequence>
<dbReference type="Pfam" id="PF10503">
    <property type="entry name" value="Esterase_PHB"/>
    <property type="match status" value="1"/>
</dbReference>
<reference evidence="5 6" key="1">
    <citation type="journal article" date="2018" name="Sci. Rep.">
        <title>Comparative genomics provides insights into the lifestyle and reveals functional heterogeneity of dark septate endophytic fungi.</title>
        <authorList>
            <person name="Knapp D.G."/>
            <person name="Nemeth J.B."/>
            <person name="Barry K."/>
            <person name="Hainaut M."/>
            <person name="Henrissat B."/>
            <person name="Johnson J."/>
            <person name="Kuo A."/>
            <person name="Lim J.H.P."/>
            <person name="Lipzen A."/>
            <person name="Nolan M."/>
            <person name="Ohm R.A."/>
            <person name="Tamas L."/>
            <person name="Grigoriev I.V."/>
            <person name="Spatafora J.W."/>
            <person name="Nagy L.G."/>
            <person name="Kovacs G.M."/>
        </authorList>
    </citation>
    <scope>NUCLEOTIDE SEQUENCE [LARGE SCALE GENOMIC DNA]</scope>
    <source>
        <strain evidence="5 6">DSE2036</strain>
    </source>
</reference>
<evidence type="ECO:0000256" key="1">
    <source>
        <dbReference type="ARBA" id="ARBA00022487"/>
    </source>
</evidence>
<comment type="subcellular location">
    <subcellularLocation>
        <location evidence="4">Secreted</location>
    </subcellularLocation>
</comment>
<dbReference type="GO" id="GO:0052689">
    <property type="term" value="F:carboxylic ester hydrolase activity"/>
    <property type="evidence" value="ECO:0007669"/>
    <property type="project" value="UniProtKB-KW"/>
</dbReference>
<dbReference type="InterPro" id="IPR050955">
    <property type="entry name" value="Plant_Biomass_Hydrol_Est"/>
</dbReference>
<feature type="chain" id="PRO_5029033927" description="Carboxylic ester hydrolase" evidence="4">
    <location>
        <begin position="19"/>
        <end position="289"/>
    </location>
</feature>
<keyword evidence="6" id="KW-1185">Reference proteome</keyword>
<dbReference type="NCBIfam" id="TIGR01840">
    <property type="entry name" value="esterase_phb"/>
    <property type="match status" value="1"/>
</dbReference>
<keyword evidence="4" id="KW-0624">Polysaccharide degradation</keyword>
<accession>A0A2V1DNT2</accession>
<dbReference type="EMBL" id="KZ805383">
    <property type="protein sequence ID" value="PVH99872.1"/>
    <property type="molecule type" value="Genomic_DNA"/>
</dbReference>
<keyword evidence="4" id="KW-0964">Secreted</keyword>
<evidence type="ECO:0000256" key="4">
    <source>
        <dbReference type="RuleBase" id="RU367147"/>
    </source>
</evidence>
<evidence type="ECO:0000313" key="5">
    <source>
        <dbReference type="EMBL" id="PVH99872.1"/>
    </source>
</evidence>
<comment type="similarity">
    <text evidence="4">Belongs to the carbohydrate esterase 1 (CE1) family.</text>
</comment>
<gene>
    <name evidence="5" type="ORF">DM02DRAFT_710078</name>
</gene>
<name>A0A2V1DNT2_9PLEO</name>
<dbReference type="Gene3D" id="3.40.50.1820">
    <property type="entry name" value="alpha/beta hydrolase"/>
    <property type="match status" value="1"/>
</dbReference>
<dbReference type="Proteomes" id="UP000244855">
    <property type="component" value="Unassembled WGS sequence"/>
</dbReference>
<evidence type="ECO:0000313" key="6">
    <source>
        <dbReference type="Proteomes" id="UP000244855"/>
    </source>
</evidence>
<dbReference type="STRING" id="97972.A0A2V1DNT2"/>
<dbReference type="GO" id="GO:0005576">
    <property type="term" value="C:extracellular region"/>
    <property type="evidence" value="ECO:0007669"/>
    <property type="project" value="UniProtKB-SubCell"/>
</dbReference>
<keyword evidence="3 4" id="KW-0378">Hydrolase</keyword>
<dbReference type="PANTHER" id="PTHR43037:SF5">
    <property type="entry name" value="FERULOYL ESTERASE"/>
    <property type="match status" value="1"/>
</dbReference>
<dbReference type="OrthoDB" id="2425929at2759"/>
<dbReference type="EC" id="3.1.1.-" evidence="4"/>
<proteinExistence type="inferred from homology"/>
<feature type="signal peptide" evidence="4">
    <location>
        <begin position="1"/>
        <end position="18"/>
    </location>
</feature>
<protein>
    <recommendedName>
        <fullName evidence="4">Carboxylic ester hydrolase</fullName>
        <ecNumber evidence="4">3.1.1.-</ecNumber>
    </recommendedName>
</protein>
<dbReference type="InterPro" id="IPR010126">
    <property type="entry name" value="Esterase_phb"/>
</dbReference>
<dbReference type="SUPFAM" id="SSF53474">
    <property type="entry name" value="alpha/beta-Hydrolases"/>
    <property type="match status" value="2"/>
</dbReference>
<evidence type="ECO:0000256" key="2">
    <source>
        <dbReference type="ARBA" id="ARBA00022729"/>
    </source>
</evidence>
<keyword evidence="1 4" id="KW-0719">Serine esterase</keyword>
<dbReference type="PANTHER" id="PTHR43037">
    <property type="entry name" value="UNNAMED PRODUCT-RELATED"/>
    <property type="match status" value="1"/>
</dbReference>
<dbReference type="AlphaFoldDB" id="A0A2V1DNT2"/>
<comment type="function">
    <text evidence="4">Esterase involved in the hydrolysis of xylan, a major structural heterogeneous polysaccharide found in plant biomass representing the second most abundant polysaccharide in the biosphere, after cellulose.</text>
</comment>
<keyword evidence="2 4" id="KW-0732">Signal</keyword>
<evidence type="ECO:0000256" key="3">
    <source>
        <dbReference type="ARBA" id="ARBA00022801"/>
    </source>
</evidence>
<dbReference type="GO" id="GO:0045493">
    <property type="term" value="P:xylan catabolic process"/>
    <property type="evidence" value="ECO:0007669"/>
    <property type="project" value="UniProtKB-UniRule"/>
</dbReference>
<keyword evidence="4" id="KW-0119">Carbohydrate metabolism</keyword>
<dbReference type="InterPro" id="IPR029058">
    <property type="entry name" value="AB_hydrolase_fold"/>
</dbReference>